<evidence type="ECO:0000313" key="3">
    <source>
        <dbReference type="Proteomes" id="UP000829685"/>
    </source>
</evidence>
<comment type="caution">
    <text evidence="2">The sequence shown here is derived from an EMBL/GenBank/DDBJ whole genome shotgun (WGS) entry which is preliminary data.</text>
</comment>
<protein>
    <submittedName>
        <fullName evidence="2">Uncharacterized protein</fullName>
    </submittedName>
</protein>
<organism evidence="2 3">
    <name type="scientific">Neoarthrinium moseri</name>
    <dbReference type="NCBI Taxonomy" id="1658444"/>
    <lineage>
        <taxon>Eukaryota</taxon>
        <taxon>Fungi</taxon>
        <taxon>Dikarya</taxon>
        <taxon>Ascomycota</taxon>
        <taxon>Pezizomycotina</taxon>
        <taxon>Sordariomycetes</taxon>
        <taxon>Xylariomycetidae</taxon>
        <taxon>Amphisphaeriales</taxon>
        <taxon>Apiosporaceae</taxon>
        <taxon>Neoarthrinium</taxon>
    </lineage>
</organism>
<keyword evidence="3" id="KW-1185">Reference proteome</keyword>
<dbReference type="Proteomes" id="UP000829685">
    <property type="component" value="Unassembled WGS sequence"/>
</dbReference>
<reference evidence="2" key="1">
    <citation type="submission" date="2021-03" db="EMBL/GenBank/DDBJ databases">
        <title>Revisited historic fungal species revealed as producer of novel bioactive compounds through whole genome sequencing and comparative genomics.</title>
        <authorList>
            <person name="Vignolle G.A."/>
            <person name="Hochenegger N."/>
            <person name="Mach R.L."/>
            <person name="Mach-Aigner A.R."/>
            <person name="Javad Rahimi M."/>
            <person name="Salim K.A."/>
            <person name="Chan C.M."/>
            <person name="Lim L.B.L."/>
            <person name="Cai F."/>
            <person name="Druzhinina I.S."/>
            <person name="U'Ren J.M."/>
            <person name="Derntl C."/>
        </authorList>
    </citation>
    <scope>NUCLEOTIDE SEQUENCE</scope>
    <source>
        <strain evidence="2">TUCIM 5799</strain>
    </source>
</reference>
<accession>A0A9Q0APE8</accession>
<dbReference type="AlphaFoldDB" id="A0A9Q0APE8"/>
<dbReference type="EMBL" id="JAFIMR010000015">
    <property type="protein sequence ID" value="KAI1869525.1"/>
    <property type="molecule type" value="Genomic_DNA"/>
</dbReference>
<gene>
    <name evidence="2" type="ORF">JX265_006615</name>
</gene>
<sequence length="306" mass="34007">MRTNIFLSLYLAYFEIVVSQHGNPRRSSTSNWDDGLSLASPTWYDPTSDSPDPWQSYFSDGRTWSEPSETTTDWSDPWFSTTDTFSWSYTQDFSSVEETPFPDPASTWDPYTSFDYTDTAISTLDPEPTLGPCLQDDCMEAAMEYPSQTFEFCIEYLEAAPPVISPPVPYPLEESCTRFGAGNALSSVCECLLMPPTSTGDVGPATTLSDPWAYSSSSTHKRRSSSTPWAYPHPPTSSYGWGSTSSAGKATVTKTVTTTDYITYISRCSTRPRSSHFTFPDTVTEIYTQYYTIGCPFTEATSEIAV</sequence>
<evidence type="ECO:0000256" key="1">
    <source>
        <dbReference type="SAM" id="SignalP"/>
    </source>
</evidence>
<keyword evidence="1" id="KW-0732">Signal</keyword>
<evidence type="ECO:0000313" key="2">
    <source>
        <dbReference type="EMBL" id="KAI1869525.1"/>
    </source>
</evidence>
<feature type="chain" id="PRO_5040403031" evidence="1">
    <location>
        <begin position="20"/>
        <end position="306"/>
    </location>
</feature>
<name>A0A9Q0APE8_9PEZI</name>
<proteinExistence type="predicted"/>
<feature type="signal peptide" evidence="1">
    <location>
        <begin position="1"/>
        <end position="19"/>
    </location>
</feature>